<protein>
    <submittedName>
        <fullName evidence="1">Uncharacterized protein</fullName>
    </submittedName>
</protein>
<organism evidence="1 2">
    <name type="scientific">Phormidesmis priestleyi Ana</name>
    <dbReference type="NCBI Taxonomy" id="1666911"/>
    <lineage>
        <taxon>Bacteria</taxon>
        <taxon>Bacillati</taxon>
        <taxon>Cyanobacteriota</taxon>
        <taxon>Cyanophyceae</taxon>
        <taxon>Leptolyngbyales</taxon>
        <taxon>Leptolyngbyaceae</taxon>
        <taxon>Phormidesmis</taxon>
    </lineage>
</organism>
<sequence>MTHSNKIFKKTRPWLWVGLLLFLPLLLLELWTGKWRSLPLDKSLFNYVSYTNSRNMDPQIAYFEARQDWEFVAIGSSEVRWGIDPNQIEAAIASQSINTHGFNLGLDGFNISLYKAILPGLNLPQRLPKLRVVLIGINLIETQRLLPENFDQGFSCDGILSRSVLTSAFAKDYGLYHLCNTLAWPTPLVAAIEKVSATIRYRQALRTLLLGYSRDSDIIHVASNGIEQFANGFFAHASIQAQPEEANIDQFLAEKKESPQKFKPLPQEDWPALLANNGFYNQVASYFHARKVLPVFFALPTNPLMIDTMNRRPDYERNSQLFQAWAIAQSQPTIFIDQGIQDDYNGLLDYSDYRHLSQSGALKFSRELGEQLSRNFEVIKALSNA</sequence>
<name>A0A0P8A0K1_9CYAN</name>
<proteinExistence type="predicted"/>
<evidence type="ECO:0000313" key="1">
    <source>
        <dbReference type="EMBL" id="KPQ36432.1"/>
    </source>
</evidence>
<dbReference type="AlphaFoldDB" id="A0A0P8A0K1"/>
<dbReference type="EMBL" id="LJZR01000006">
    <property type="protein sequence ID" value="KPQ36432.1"/>
    <property type="molecule type" value="Genomic_DNA"/>
</dbReference>
<reference evidence="1 2" key="1">
    <citation type="submission" date="2015-09" db="EMBL/GenBank/DDBJ databases">
        <title>Identification and resolution of microdiversity through metagenomic sequencing of parallel consortia.</title>
        <authorList>
            <person name="Nelson W.C."/>
            <person name="Romine M.F."/>
            <person name="Lindemann S.R."/>
        </authorList>
    </citation>
    <scope>NUCLEOTIDE SEQUENCE [LARGE SCALE GENOMIC DNA]</scope>
    <source>
        <strain evidence="1">Ana</strain>
    </source>
</reference>
<dbReference type="PATRIC" id="fig|1666911.3.peg.5144"/>
<dbReference type="Proteomes" id="UP000050465">
    <property type="component" value="Unassembled WGS sequence"/>
</dbReference>
<comment type="caution">
    <text evidence="1">The sequence shown here is derived from an EMBL/GenBank/DDBJ whole genome shotgun (WGS) entry which is preliminary data.</text>
</comment>
<evidence type="ECO:0000313" key="2">
    <source>
        <dbReference type="Proteomes" id="UP000050465"/>
    </source>
</evidence>
<accession>A0A0P8A0K1</accession>
<gene>
    <name evidence="1" type="ORF">HLUCCA11_06105</name>
</gene>